<gene>
    <name evidence="1" type="ORF">PXEA_LOCUS1530</name>
</gene>
<comment type="caution">
    <text evidence="1">The sequence shown here is derived from an EMBL/GenBank/DDBJ whole genome shotgun (WGS) entry which is preliminary data.</text>
</comment>
<dbReference type="Proteomes" id="UP000784294">
    <property type="component" value="Unassembled WGS sequence"/>
</dbReference>
<keyword evidence="2" id="KW-1185">Reference proteome</keyword>
<organism evidence="1 2">
    <name type="scientific">Protopolystoma xenopodis</name>
    <dbReference type="NCBI Taxonomy" id="117903"/>
    <lineage>
        <taxon>Eukaryota</taxon>
        <taxon>Metazoa</taxon>
        <taxon>Spiralia</taxon>
        <taxon>Lophotrochozoa</taxon>
        <taxon>Platyhelminthes</taxon>
        <taxon>Monogenea</taxon>
        <taxon>Polyopisthocotylea</taxon>
        <taxon>Polystomatidea</taxon>
        <taxon>Polystomatidae</taxon>
        <taxon>Protopolystoma</taxon>
    </lineage>
</organism>
<name>A0A448WC25_9PLAT</name>
<sequence>MNLLHKNYFYLLTHIALYSISVKLGSPRSLRPGFQVAELLSARQAWLNSLPVAAWALSPARTFRVMSRLASDHQKAWLRAGWAARSSQHRITPTGPPSSTQPKTLRTNVSLCEGVQPDRVTWGGLGGRFRRSSIFSGRQQQNYSQTPNERQDAGLGWLMENVLIFQLGDLQLSRVFSLPATKTHRPQVADPSWAGTLSESVKVGTFTNSWGLTFPFALSSGLIWRAMSPVYGNYAALSAHEMF</sequence>
<dbReference type="AlphaFoldDB" id="A0A448WC25"/>
<reference evidence="1" key="1">
    <citation type="submission" date="2018-11" db="EMBL/GenBank/DDBJ databases">
        <authorList>
            <consortium name="Pathogen Informatics"/>
        </authorList>
    </citation>
    <scope>NUCLEOTIDE SEQUENCE</scope>
</reference>
<evidence type="ECO:0000313" key="1">
    <source>
        <dbReference type="EMBL" id="VEL08090.1"/>
    </source>
</evidence>
<dbReference type="EMBL" id="CAAALY010003129">
    <property type="protein sequence ID" value="VEL08090.1"/>
    <property type="molecule type" value="Genomic_DNA"/>
</dbReference>
<evidence type="ECO:0000313" key="2">
    <source>
        <dbReference type="Proteomes" id="UP000784294"/>
    </source>
</evidence>
<protein>
    <submittedName>
        <fullName evidence="1">Uncharacterized protein</fullName>
    </submittedName>
</protein>
<proteinExistence type="predicted"/>
<accession>A0A448WC25</accession>